<evidence type="ECO:0000256" key="9">
    <source>
        <dbReference type="RuleBase" id="RU368033"/>
    </source>
</evidence>
<dbReference type="Proteomes" id="UP001162031">
    <property type="component" value="Unassembled WGS sequence"/>
</dbReference>
<evidence type="ECO:0000313" key="11">
    <source>
        <dbReference type="Proteomes" id="UP001162031"/>
    </source>
</evidence>
<organism evidence="10 11">
    <name type="scientific">Hyaloperonospora brassicae</name>
    <name type="common">Brassica downy mildew</name>
    <name type="synonym">Peronospora brassicae</name>
    <dbReference type="NCBI Taxonomy" id="162125"/>
    <lineage>
        <taxon>Eukaryota</taxon>
        <taxon>Sar</taxon>
        <taxon>Stramenopiles</taxon>
        <taxon>Oomycota</taxon>
        <taxon>Peronosporomycetes</taxon>
        <taxon>Peronosporales</taxon>
        <taxon>Peronosporaceae</taxon>
        <taxon>Hyaloperonospora</taxon>
    </lineage>
</organism>
<dbReference type="PANTHER" id="PTHR13085:SF0">
    <property type="entry name" value="SIGNAL PEPTIDASE COMPLEX SUBUNIT 2"/>
    <property type="match status" value="1"/>
</dbReference>
<evidence type="ECO:0000256" key="2">
    <source>
        <dbReference type="ARBA" id="ARBA00007324"/>
    </source>
</evidence>
<dbReference type="GO" id="GO:0045047">
    <property type="term" value="P:protein targeting to ER"/>
    <property type="evidence" value="ECO:0007669"/>
    <property type="project" value="TreeGrafter"/>
</dbReference>
<keyword evidence="5 9" id="KW-0256">Endoplasmic reticulum</keyword>
<proteinExistence type="inferred from homology"/>
<keyword evidence="6 9" id="KW-1133">Transmembrane helix</keyword>
<feature type="transmembrane region" description="Helical" evidence="9">
    <location>
        <begin position="58"/>
        <end position="78"/>
    </location>
</feature>
<comment type="subcellular location">
    <subcellularLocation>
        <location evidence="1 9">Endoplasmic reticulum membrane</location>
        <topology evidence="1 9">Multi-pass membrane protein</topology>
    </subcellularLocation>
</comment>
<protein>
    <recommendedName>
        <fullName evidence="3 9">Signal peptidase complex subunit 2</fullName>
    </recommendedName>
</protein>
<keyword evidence="11" id="KW-1185">Reference proteome</keyword>
<evidence type="ECO:0000256" key="7">
    <source>
        <dbReference type="ARBA" id="ARBA00023136"/>
    </source>
</evidence>
<dbReference type="InterPro" id="IPR009582">
    <property type="entry name" value="Spc2/SPCS2"/>
</dbReference>
<dbReference type="Pfam" id="PF06703">
    <property type="entry name" value="SPC25"/>
    <property type="match status" value="1"/>
</dbReference>
<evidence type="ECO:0000313" key="10">
    <source>
        <dbReference type="EMBL" id="CAI5732703.1"/>
    </source>
</evidence>
<reference evidence="10" key="1">
    <citation type="submission" date="2022-12" db="EMBL/GenBank/DDBJ databases">
        <authorList>
            <person name="Webb A."/>
        </authorList>
    </citation>
    <scope>NUCLEOTIDE SEQUENCE</scope>
    <source>
        <strain evidence="10">Hp1</strain>
    </source>
</reference>
<comment type="similarity">
    <text evidence="2 9">Belongs to the SPCS2 family.</text>
</comment>
<dbReference type="GO" id="GO:0006465">
    <property type="term" value="P:signal peptide processing"/>
    <property type="evidence" value="ECO:0007669"/>
    <property type="project" value="UniProtKB-UniRule"/>
</dbReference>
<comment type="function">
    <text evidence="8 9">Component of the signal peptidase complex (SPC) which catalyzes the cleavage of N-terminal signal sequences from nascent proteins as they are translocated into the lumen of the endoplasmic reticulum. Enhances the enzymatic activity of SPC and facilitates the interactions between different components of the translocation site.</text>
</comment>
<evidence type="ECO:0000256" key="3">
    <source>
        <dbReference type="ARBA" id="ARBA00017057"/>
    </source>
</evidence>
<accession>A0AAV0U8M0</accession>
<sequence length="197" mass="22262">MGASSSTAVAAAEAKDLDDEMVLNELHIETGDQAAVKNMLDDTVVEFFKGKTEYELHYGWDNAKLLLMLLATVLAAMSHFSKHPSIPEHVIIYSCVVGFFFIQGLLTIYATFIEKDILLRMTRTDLAGKTVLVRTAFPYTESHYTVSIHFADTSGKQKKEELYVGRYFDKDGYFDKESFMKDIAAVSSRFETKDKQQ</sequence>
<gene>
    <name evidence="10" type="ORF">HBR001_LOCUS5603</name>
</gene>
<evidence type="ECO:0000256" key="4">
    <source>
        <dbReference type="ARBA" id="ARBA00022692"/>
    </source>
</evidence>
<evidence type="ECO:0000256" key="6">
    <source>
        <dbReference type="ARBA" id="ARBA00022989"/>
    </source>
</evidence>
<keyword evidence="7 9" id="KW-0472">Membrane</keyword>
<evidence type="ECO:0000256" key="8">
    <source>
        <dbReference type="ARBA" id="ARBA00045608"/>
    </source>
</evidence>
<name>A0AAV0U8M0_HYABA</name>
<keyword evidence="4 9" id="KW-0812">Transmembrane</keyword>
<comment type="caution">
    <text evidence="10">The sequence shown here is derived from an EMBL/GenBank/DDBJ whole genome shotgun (WGS) entry which is preliminary data.</text>
</comment>
<evidence type="ECO:0000256" key="5">
    <source>
        <dbReference type="ARBA" id="ARBA00022824"/>
    </source>
</evidence>
<feature type="transmembrane region" description="Helical" evidence="9">
    <location>
        <begin position="90"/>
        <end position="113"/>
    </location>
</feature>
<dbReference type="GO" id="GO:0008233">
    <property type="term" value="F:peptidase activity"/>
    <property type="evidence" value="ECO:0007669"/>
    <property type="project" value="UniProtKB-UniRule"/>
</dbReference>
<dbReference type="PANTHER" id="PTHR13085">
    <property type="entry name" value="MICROSOMAL SIGNAL PEPTIDASE 25 KDA SUBUNIT"/>
    <property type="match status" value="1"/>
</dbReference>
<dbReference type="GO" id="GO:0005787">
    <property type="term" value="C:signal peptidase complex"/>
    <property type="evidence" value="ECO:0007669"/>
    <property type="project" value="UniProtKB-UniRule"/>
</dbReference>
<evidence type="ECO:0000256" key="1">
    <source>
        <dbReference type="ARBA" id="ARBA00004477"/>
    </source>
</evidence>
<dbReference type="EMBL" id="CANTFL010001181">
    <property type="protein sequence ID" value="CAI5732703.1"/>
    <property type="molecule type" value="Genomic_DNA"/>
</dbReference>
<dbReference type="AlphaFoldDB" id="A0AAV0U8M0"/>